<proteinExistence type="predicted"/>
<keyword evidence="1" id="KW-0812">Transmembrane</keyword>
<sequence length="409" mass="45865">MVEYMNDSRIGSGVWLGGRNQRGDMIGNHATLWRWLPDCRQCSAEEVMLMHATEYQGCHFRWAANPDFNFNASHWISVINPHNCMEACRHQDYRYAGVTTTVRGITNECWCADSFGKSRSVDTCVQRCVDDQSAICGGLDAFGVYLAHSDDGSCSGVGGSYLNLSEIFSHNCLFVSDADVGWYQARQDCIVRGGDMLQLSSEAQRNEIEENLKSLNFTGRYLWLGLHKTSFYWEGIDLEMTISNFAAGQPESTDNACVIMNSTTNKWSIRDCDQPISEESRHYFCQIGHAEETTTEPVEAVPSTGSEGLDAVTTIVIIIIGVVLIFTIILAITICFHRQQVKRIHPLFDARPHAEIPQTGKIGQIDQQYEDYYDEQANLVPVVFTASRYNFPEKNVKSRRAQTAGISVA</sequence>
<dbReference type="CDD" id="cd00037">
    <property type="entry name" value="CLECT"/>
    <property type="match status" value="1"/>
</dbReference>
<reference evidence="6" key="1">
    <citation type="submission" date="2012-12" db="EMBL/GenBank/DDBJ databases">
        <authorList>
            <person name="Hellsten U."/>
            <person name="Grimwood J."/>
            <person name="Chapman J.A."/>
            <person name="Shapiro H."/>
            <person name="Aerts A."/>
            <person name="Otillar R.P."/>
            <person name="Terry A.Y."/>
            <person name="Boore J.L."/>
            <person name="Simakov O."/>
            <person name="Marletaz F."/>
            <person name="Cho S.-J."/>
            <person name="Edsinger-Gonzales E."/>
            <person name="Havlak P."/>
            <person name="Kuo D.-H."/>
            <person name="Larsson T."/>
            <person name="Lv J."/>
            <person name="Arendt D."/>
            <person name="Savage R."/>
            <person name="Osoegawa K."/>
            <person name="de Jong P."/>
            <person name="Lindberg D.R."/>
            <person name="Seaver E.C."/>
            <person name="Weisblat D.A."/>
            <person name="Putnam N.H."/>
            <person name="Grigoriev I.V."/>
            <person name="Rokhsar D.S."/>
        </authorList>
    </citation>
    <scope>NUCLEOTIDE SEQUENCE</scope>
    <source>
        <strain evidence="6">I ESC-2004</strain>
    </source>
</reference>
<dbReference type="InterPro" id="IPR016187">
    <property type="entry name" value="CTDL_fold"/>
</dbReference>
<gene>
    <name evidence="4" type="ORF">CAPTEDRAFT_196627</name>
</gene>
<dbReference type="STRING" id="283909.R7U827"/>
<dbReference type="SMART" id="SM00034">
    <property type="entry name" value="CLECT"/>
    <property type="match status" value="1"/>
</dbReference>
<dbReference type="InterPro" id="IPR001304">
    <property type="entry name" value="C-type_lectin-like"/>
</dbReference>
<dbReference type="HOGENOM" id="CLU_673084_0_0_1"/>
<evidence type="ECO:0000313" key="4">
    <source>
        <dbReference type="EMBL" id="ELU02139.1"/>
    </source>
</evidence>
<organism evidence="4">
    <name type="scientific">Capitella teleta</name>
    <name type="common">Polychaete worm</name>
    <dbReference type="NCBI Taxonomy" id="283909"/>
    <lineage>
        <taxon>Eukaryota</taxon>
        <taxon>Metazoa</taxon>
        <taxon>Spiralia</taxon>
        <taxon>Lophotrochozoa</taxon>
        <taxon>Annelida</taxon>
        <taxon>Polychaeta</taxon>
        <taxon>Sedentaria</taxon>
        <taxon>Scolecida</taxon>
        <taxon>Capitellidae</taxon>
        <taxon>Capitella</taxon>
    </lineage>
</organism>
<dbReference type="OMA" id="RVYPDND"/>
<accession>R7U827</accession>
<dbReference type="Pfam" id="PF01822">
    <property type="entry name" value="WSC"/>
    <property type="match status" value="1"/>
</dbReference>
<dbReference type="OrthoDB" id="6285913at2759"/>
<dbReference type="EnsemblMetazoa" id="CapteT196627">
    <property type="protein sequence ID" value="CapteP196627"/>
    <property type="gene ID" value="CapteG196627"/>
</dbReference>
<dbReference type="Gene3D" id="3.10.100.10">
    <property type="entry name" value="Mannose-Binding Protein A, subunit A"/>
    <property type="match status" value="1"/>
</dbReference>
<feature type="domain" description="WSC" evidence="3">
    <location>
        <begin position="52"/>
        <end position="148"/>
    </location>
</feature>
<dbReference type="InterPro" id="IPR016186">
    <property type="entry name" value="C-type_lectin-like/link_sf"/>
</dbReference>
<keyword evidence="1" id="KW-1133">Transmembrane helix</keyword>
<dbReference type="InterPro" id="IPR002889">
    <property type="entry name" value="WSC_carb-bd"/>
</dbReference>
<evidence type="ECO:0000313" key="5">
    <source>
        <dbReference type="EnsemblMetazoa" id="CapteP196627"/>
    </source>
</evidence>
<dbReference type="AlphaFoldDB" id="R7U827"/>
<feature type="domain" description="C-type lectin" evidence="2">
    <location>
        <begin position="168"/>
        <end position="274"/>
    </location>
</feature>
<dbReference type="PROSITE" id="PS50041">
    <property type="entry name" value="C_TYPE_LECTIN_2"/>
    <property type="match status" value="1"/>
</dbReference>
<dbReference type="EMBL" id="AMQN01008993">
    <property type="status" value="NOT_ANNOTATED_CDS"/>
    <property type="molecule type" value="Genomic_DNA"/>
</dbReference>
<keyword evidence="6" id="KW-1185">Reference proteome</keyword>
<evidence type="ECO:0000259" key="3">
    <source>
        <dbReference type="PROSITE" id="PS51212"/>
    </source>
</evidence>
<dbReference type="Pfam" id="PF00059">
    <property type="entry name" value="Lectin_C"/>
    <property type="match status" value="1"/>
</dbReference>
<reference evidence="4 6" key="2">
    <citation type="journal article" date="2013" name="Nature">
        <title>Insights into bilaterian evolution from three spiralian genomes.</title>
        <authorList>
            <person name="Simakov O."/>
            <person name="Marletaz F."/>
            <person name="Cho S.J."/>
            <person name="Edsinger-Gonzales E."/>
            <person name="Havlak P."/>
            <person name="Hellsten U."/>
            <person name="Kuo D.H."/>
            <person name="Larsson T."/>
            <person name="Lv J."/>
            <person name="Arendt D."/>
            <person name="Savage R."/>
            <person name="Osoegawa K."/>
            <person name="de Jong P."/>
            <person name="Grimwood J."/>
            <person name="Chapman J.A."/>
            <person name="Shapiro H."/>
            <person name="Aerts A."/>
            <person name="Otillar R.P."/>
            <person name="Terry A.Y."/>
            <person name="Boore J.L."/>
            <person name="Grigoriev I.V."/>
            <person name="Lindberg D.R."/>
            <person name="Seaver E.C."/>
            <person name="Weisblat D.A."/>
            <person name="Putnam N.H."/>
            <person name="Rokhsar D.S."/>
        </authorList>
    </citation>
    <scope>NUCLEOTIDE SEQUENCE</scope>
    <source>
        <strain evidence="4 6">I ESC-2004</strain>
    </source>
</reference>
<dbReference type="EMBL" id="KB304341">
    <property type="protein sequence ID" value="ELU02139.1"/>
    <property type="molecule type" value="Genomic_DNA"/>
</dbReference>
<evidence type="ECO:0008006" key="7">
    <source>
        <dbReference type="Google" id="ProtNLM"/>
    </source>
</evidence>
<evidence type="ECO:0000313" key="6">
    <source>
        <dbReference type="Proteomes" id="UP000014760"/>
    </source>
</evidence>
<keyword evidence="1" id="KW-0472">Membrane</keyword>
<dbReference type="SUPFAM" id="SSF56436">
    <property type="entry name" value="C-type lectin-like"/>
    <property type="match status" value="1"/>
</dbReference>
<dbReference type="Proteomes" id="UP000014760">
    <property type="component" value="Unassembled WGS sequence"/>
</dbReference>
<evidence type="ECO:0000259" key="2">
    <source>
        <dbReference type="PROSITE" id="PS50041"/>
    </source>
</evidence>
<evidence type="ECO:0000256" key="1">
    <source>
        <dbReference type="SAM" id="Phobius"/>
    </source>
</evidence>
<dbReference type="PROSITE" id="PS51212">
    <property type="entry name" value="WSC"/>
    <property type="match status" value="1"/>
</dbReference>
<feature type="transmembrane region" description="Helical" evidence="1">
    <location>
        <begin position="311"/>
        <end position="336"/>
    </location>
</feature>
<protein>
    <recommendedName>
        <fullName evidence="7">C-type lectin domain-containing protein</fullName>
    </recommendedName>
</protein>
<reference evidence="5" key="3">
    <citation type="submission" date="2015-06" db="UniProtKB">
        <authorList>
            <consortium name="EnsemblMetazoa"/>
        </authorList>
    </citation>
    <scope>IDENTIFICATION</scope>
</reference>
<name>R7U827_CAPTE</name>